<reference evidence="3" key="1">
    <citation type="submission" date="2025-08" db="UniProtKB">
        <authorList>
            <consortium name="RefSeq"/>
        </authorList>
    </citation>
    <scope>IDENTIFICATION</scope>
</reference>
<gene>
    <name evidence="3" type="primary">LOC100903848</name>
</gene>
<feature type="region of interest" description="Disordered" evidence="1">
    <location>
        <begin position="274"/>
        <end position="295"/>
    </location>
</feature>
<evidence type="ECO:0000313" key="2">
    <source>
        <dbReference type="Proteomes" id="UP000694867"/>
    </source>
</evidence>
<dbReference type="RefSeq" id="XP_003745323.1">
    <property type="nucleotide sequence ID" value="XM_003745275.2"/>
</dbReference>
<dbReference type="Proteomes" id="UP000694867">
    <property type="component" value="Unplaced"/>
</dbReference>
<feature type="compositionally biased region" description="Acidic residues" evidence="1">
    <location>
        <begin position="274"/>
        <end position="290"/>
    </location>
</feature>
<dbReference type="AlphaFoldDB" id="A0AAJ6QVL5"/>
<evidence type="ECO:0000313" key="3">
    <source>
        <dbReference type="RefSeq" id="XP_003745323.1"/>
    </source>
</evidence>
<keyword evidence="2" id="KW-1185">Reference proteome</keyword>
<sequence>MYASTSGSTPRNVVYTIADEGEIGGELVAIESPQGTPQKLLLSNVVSVAASRVRGESQRGCDSLYCESCHSRLQKLDEMDLKQTELEMMLQIYQKKLDFSKRLLDEYHLKEKPFLNNITKIFNGDQIVRILTGHCLKRRGGSSWDDATLKKAAKLYFLCSPQGYQEILSLKLPLPSSHTLQNVIQKGRSQPLNPKLTTFNPFTANDVTYSISVTRKNLQRQKQVVTPKNPAETKQERGYAEKISRLSKANDSTLSQNLGLVISHADVSRLVNEEEEENDEVQGVELEEGNETQVRDNSVDRAVGAVVRSMVDQVVKNVTTRPRGPYVSILRNPNDPNAPARYNLVMPRHMLKPGQRFVLKHPAPGQTTSTVQIISHAVKRLPAPAARQAIIKRARLTDDS</sequence>
<organism evidence="2 3">
    <name type="scientific">Galendromus occidentalis</name>
    <name type="common">western predatory mite</name>
    <dbReference type="NCBI Taxonomy" id="34638"/>
    <lineage>
        <taxon>Eukaryota</taxon>
        <taxon>Metazoa</taxon>
        <taxon>Ecdysozoa</taxon>
        <taxon>Arthropoda</taxon>
        <taxon>Chelicerata</taxon>
        <taxon>Arachnida</taxon>
        <taxon>Acari</taxon>
        <taxon>Parasitiformes</taxon>
        <taxon>Mesostigmata</taxon>
        <taxon>Gamasina</taxon>
        <taxon>Phytoseioidea</taxon>
        <taxon>Phytoseiidae</taxon>
        <taxon>Typhlodrominae</taxon>
        <taxon>Galendromus</taxon>
    </lineage>
</organism>
<accession>A0AAJ6QVL5</accession>
<evidence type="ECO:0000256" key="1">
    <source>
        <dbReference type="SAM" id="MobiDB-lite"/>
    </source>
</evidence>
<proteinExistence type="predicted"/>
<name>A0AAJ6QVL5_9ACAR</name>
<protein>
    <submittedName>
        <fullName evidence="3">Uncharacterized protein LOC100903848</fullName>
    </submittedName>
</protein>
<dbReference type="KEGG" id="goe:100903848"/>
<dbReference type="GeneID" id="100903848"/>